<keyword evidence="2" id="KW-1003">Cell membrane</keyword>
<comment type="caution">
    <text evidence="14">The sequence shown here is derived from an EMBL/GenBank/DDBJ whole genome shotgun (WGS) entry which is preliminary data.</text>
</comment>
<sequence length="346" mass="39324">MLHLTNIQKTYPHFHIHVPELHVLKGEFLALLGSSGSGKSTLLRIIAGLLTPEQGTLVLDHQTLTHIKPEKRDIAMAFQQPLLFPHLNVIENISFGLKMKRRKKKERLQQATSYLELVGLEGYETRMPHQLSGGEQQRVSLARAMIMKPRLLLMDEPFSSVDPNIRSELQELTLRLHAEHHMTTIFVTHDHDEAFQMADRIGIMQAGKLLQVDTAHQLYQAPLSVDVARFLGQKNIWQGFIQAGKFISDFITFDRVEHPTGKGHLIAPPSGFQLLKPTNQKSEHEMEGTIAKISVQKGSYRILVRVHAAQIETTVPFDPHITWTPNEPVLLRYQADHFTWLPDPLA</sequence>
<evidence type="ECO:0000256" key="11">
    <source>
        <dbReference type="ARBA" id="ARBA00066388"/>
    </source>
</evidence>
<evidence type="ECO:0000256" key="9">
    <source>
        <dbReference type="ARBA" id="ARBA00052482"/>
    </source>
</evidence>
<feature type="domain" description="ABC transporter" evidence="13">
    <location>
        <begin position="2"/>
        <end position="231"/>
    </location>
</feature>
<dbReference type="InterPro" id="IPR027417">
    <property type="entry name" value="P-loop_NTPase"/>
</dbReference>
<dbReference type="InterPro" id="IPR017871">
    <property type="entry name" value="ABC_transporter-like_CS"/>
</dbReference>
<dbReference type="Proteomes" id="UP000661691">
    <property type="component" value="Unassembled WGS sequence"/>
</dbReference>
<evidence type="ECO:0000256" key="5">
    <source>
        <dbReference type="ARBA" id="ARBA00022840"/>
    </source>
</evidence>
<dbReference type="GO" id="GO:0005524">
    <property type="term" value="F:ATP binding"/>
    <property type="evidence" value="ECO:0007669"/>
    <property type="project" value="UniProtKB-KW"/>
</dbReference>
<dbReference type="GO" id="GO:0016887">
    <property type="term" value="F:ATP hydrolysis activity"/>
    <property type="evidence" value="ECO:0007669"/>
    <property type="project" value="InterPro"/>
</dbReference>
<dbReference type="Gene3D" id="3.40.50.300">
    <property type="entry name" value="P-loop containing nucleotide triphosphate hydrolases"/>
    <property type="match status" value="1"/>
</dbReference>
<keyword evidence="8" id="KW-0472">Membrane</keyword>
<evidence type="ECO:0000313" key="15">
    <source>
        <dbReference type="Proteomes" id="UP000661691"/>
    </source>
</evidence>
<dbReference type="InterPro" id="IPR050093">
    <property type="entry name" value="ABC_SmlMolc_Importer"/>
</dbReference>
<evidence type="ECO:0000256" key="2">
    <source>
        <dbReference type="ARBA" id="ARBA00022475"/>
    </source>
</evidence>
<dbReference type="AlphaFoldDB" id="A0A926NAW7"/>
<dbReference type="GO" id="GO:0015408">
    <property type="term" value="F:ABC-type ferric iron transporter activity"/>
    <property type="evidence" value="ECO:0007669"/>
    <property type="project" value="InterPro"/>
</dbReference>
<accession>A0A926NAW7</accession>
<dbReference type="GO" id="GO:0015418">
    <property type="term" value="F:ABC-type quaternary ammonium compound transporting activity"/>
    <property type="evidence" value="ECO:0007669"/>
    <property type="project" value="UniProtKB-EC"/>
</dbReference>
<dbReference type="InterPro" id="IPR015853">
    <property type="entry name" value="ABC_transpr_FbpC"/>
</dbReference>
<evidence type="ECO:0000256" key="6">
    <source>
        <dbReference type="ARBA" id="ARBA00023004"/>
    </source>
</evidence>
<keyword evidence="4" id="KW-0547">Nucleotide-binding</keyword>
<dbReference type="CDD" id="cd03259">
    <property type="entry name" value="ABC_Carb_Solutes_like"/>
    <property type="match status" value="1"/>
</dbReference>
<keyword evidence="6" id="KW-0408">Iron</keyword>
<evidence type="ECO:0000313" key="14">
    <source>
        <dbReference type="EMBL" id="MBD1373177.1"/>
    </source>
</evidence>
<dbReference type="PROSITE" id="PS00211">
    <property type="entry name" value="ABC_TRANSPORTER_1"/>
    <property type="match status" value="1"/>
</dbReference>
<evidence type="ECO:0000256" key="8">
    <source>
        <dbReference type="ARBA" id="ARBA00023136"/>
    </source>
</evidence>
<keyword evidence="7" id="KW-0406">Ion transport</keyword>
<dbReference type="EC" id="7.6.2.9" evidence="11"/>
<dbReference type="InterPro" id="IPR003439">
    <property type="entry name" value="ABC_transporter-like_ATP-bd"/>
</dbReference>
<dbReference type="SUPFAM" id="SSF52540">
    <property type="entry name" value="P-loop containing nucleoside triphosphate hydrolases"/>
    <property type="match status" value="1"/>
</dbReference>
<dbReference type="Pfam" id="PF00005">
    <property type="entry name" value="ABC_tran"/>
    <property type="match status" value="1"/>
</dbReference>
<evidence type="ECO:0000259" key="13">
    <source>
        <dbReference type="PROSITE" id="PS50893"/>
    </source>
</evidence>
<comment type="catalytic activity">
    <reaction evidence="9">
        <text>a quaternary ammonium(out) + ATP + H2O = a quaternary ammonium(in) + ADP + phosphate + H(+)</text>
        <dbReference type="Rhea" id="RHEA:11036"/>
        <dbReference type="ChEBI" id="CHEBI:15377"/>
        <dbReference type="ChEBI" id="CHEBI:15378"/>
        <dbReference type="ChEBI" id="CHEBI:30616"/>
        <dbReference type="ChEBI" id="CHEBI:35267"/>
        <dbReference type="ChEBI" id="CHEBI:43474"/>
        <dbReference type="ChEBI" id="CHEBI:456216"/>
        <dbReference type="EC" id="7.6.2.9"/>
    </reaction>
</comment>
<evidence type="ECO:0000256" key="3">
    <source>
        <dbReference type="ARBA" id="ARBA00022496"/>
    </source>
</evidence>
<comment type="subunit">
    <text evidence="10">The complex is composed of two ATP-binding proteins (OpuCA), two transmembrane proteins (OpuCB and OpuCD) and a solute-binding protein (OpuCC).</text>
</comment>
<keyword evidence="1" id="KW-0813">Transport</keyword>
<dbReference type="InterPro" id="IPR003593">
    <property type="entry name" value="AAA+_ATPase"/>
</dbReference>
<dbReference type="PROSITE" id="PS50893">
    <property type="entry name" value="ABC_TRANSPORTER_2"/>
    <property type="match status" value="1"/>
</dbReference>
<dbReference type="RefSeq" id="WP_191140834.1">
    <property type="nucleotide sequence ID" value="NZ_JACXAG020000009.1"/>
</dbReference>
<dbReference type="SMART" id="SM00382">
    <property type="entry name" value="AAA"/>
    <property type="match status" value="1"/>
</dbReference>
<name>A0A926NAW7_9BACL</name>
<keyword evidence="15" id="KW-1185">Reference proteome</keyword>
<dbReference type="EMBL" id="JACXAH010000019">
    <property type="protein sequence ID" value="MBD1373177.1"/>
    <property type="molecule type" value="Genomic_DNA"/>
</dbReference>
<gene>
    <name evidence="14" type="ORF">IC620_12545</name>
</gene>
<reference evidence="14" key="1">
    <citation type="submission" date="2020-09" db="EMBL/GenBank/DDBJ databases">
        <title>A novel bacterium of genus Hazenella, isolated from South China Sea.</title>
        <authorList>
            <person name="Huang H."/>
            <person name="Mo K."/>
            <person name="Hu Y."/>
        </authorList>
    </citation>
    <scope>NUCLEOTIDE SEQUENCE</scope>
    <source>
        <strain evidence="14">IB182357</strain>
    </source>
</reference>
<evidence type="ECO:0000256" key="7">
    <source>
        <dbReference type="ARBA" id="ARBA00023065"/>
    </source>
</evidence>
<evidence type="ECO:0000256" key="4">
    <source>
        <dbReference type="ARBA" id="ARBA00022741"/>
    </source>
</evidence>
<evidence type="ECO:0000256" key="12">
    <source>
        <dbReference type="ARBA" id="ARBA00070305"/>
    </source>
</evidence>
<dbReference type="FunFam" id="3.40.50.300:FF:000425">
    <property type="entry name" value="Probable ABC transporter, ATP-binding subunit"/>
    <property type="match status" value="1"/>
</dbReference>
<evidence type="ECO:0000256" key="1">
    <source>
        <dbReference type="ARBA" id="ARBA00022448"/>
    </source>
</evidence>
<organism evidence="14 15">
    <name type="scientific">Polycladospora coralii</name>
    <dbReference type="NCBI Taxonomy" id="2771432"/>
    <lineage>
        <taxon>Bacteria</taxon>
        <taxon>Bacillati</taxon>
        <taxon>Bacillota</taxon>
        <taxon>Bacilli</taxon>
        <taxon>Bacillales</taxon>
        <taxon>Thermoactinomycetaceae</taxon>
        <taxon>Polycladospora</taxon>
    </lineage>
</organism>
<dbReference type="PANTHER" id="PTHR42781">
    <property type="entry name" value="SPERMIDINE/PUTRESCINE IMPORT ATP-BINDING PROTEIN POTA"/>
    <property type="match status" value="1"/>
</dbReference>
<protein>
    <recommendedName>
        <fullName evidence="12">Carnitine transport ATP-binding protein OpuCA</fullName>
        <ecNumber evidence="11">7.6.2.9</ecNumber>
    </recommendedName>
</protein>
<dbReference type="GO" id="GO:0016020">
    <property type="term" value="C:membrane"/>
    <property type="evidence" value="ECO:0007669"/>
    <property type="project" value="InterPro"/>
</dbReference>
<keyword evidence="3" id="KW-0410">Iron transport</keyword>
<evidence type="ECO:0000256" key="10">
    <source>
        <dbReference type="ARBA" id="ARBA00063934"/>
    </source>
</evidence>
<dbReference type="PANTHER" id="PTHR42781:SF4">
    <property type="entry name" value="SPERMIDINE_PUTRESCINE IMPORT ATP-BINDING PROTEIN POTA"/>
    <property type="match status" value="1"/>
</dbReference>
<keyword evidence="5 14" id="KW-0067">ATP-binding</keyword>
<proteinExistence type="predicted"/>